<feature type="domain" description="HTH araC/xylS-type" evidence="4">
    <location>
        <begin position="170"/>
        <end position="268"/>
    </location>
</feature>
<organism evidence="5 6">
    <name type="scientific">Candidatus Blautia merdavium</name>
    <dbReference type="NCBI Taxonomy" id="2838494"/>
    <lineage>
        <taxon>Bacteria</taxon>
        <taxon>Bacillati</taxon>
        <taxon>Bacillota</taxon>
        <taxon>Clostridia</taxon>
        <taxon>Lachnospirales</taxon>
        <taxon>Lachnospiraceae</taxon>
        <taxon>Blautia</taxon>
    </lineage>
</organism>
<dbReference type="PANTHER" id="PTHR43280:SF2">
    <property type="entry name" value="HTH-TYPE TRANSCRIPTIONAL REGULATOR EXSA"/>
    <property type="match status" value="1"/>
</dbReference>
<dbReference type="GO" id="GO:0003700">
    <property type="term" value="F:DNA-binding transcription factor activity"/>
    <property type="evidence" value="ECO:0007669"/>
    <property type="project" value="InterPro"/>
</dbReference>
<dbReference type="InterPro" id="IPR009057">
    <property type="entry name" value="Homeodomain-like_sf"/>
</dbReference>
<comment type="caution">
    <text evidence="5">The sequence shown here is derived from an EMBL/GenBank/DDBJ whole genome shotgun (WGS) entry which is preliminary data.</text>
</comment>
<dbReference type="SUPFAM" id="SSF46689">
    <property type="entry name" value="Homeodomain-like"/>
    <property type="match status" value="2"/>
</dbReference>
<evidence type="ECO:0000256" key="2">
    <source>
        <dbReference type="ARBA" id="ARBA00023125"/>
    </source>
</evidence>
<dbReference type="AlphaFoldDB" id="A0A9D2PN02"/>
<dbReference type="PRINTS" id="PR00032">
    <property type="entry name" value="HTHARAC"/>
</dbReference>
<reference evidence="5" key="1">
    <citation type="journal article" date="2021" name="PeerJ">
        <title>Extensive microbial diversity within the chicken gut microbiome revealed by metagenomics and culture.</title>
        <authorList>
            <person name="Gilroy R."/>
            <person name="Ravi A."/>
            <person name="Getino M."/>
            <person name="Pursley I."/>
            <person name="Horton D.L."/>
            <person name="Alikhan N.F."/>
            <person name="Baker D."/>
            <person name="Gharbi K."/>
            <person name="Hall N."/>
            <person name="Watson M."/>
            <person name="Adriaenssens E.M."/>
            <person name="Foster-Nyarko E."/>
            <person name="Jarju S."/>
            <person name="Secka A."/>
            <person name="Antonio M."/>
            <person name="Oren A."/>
            <person name="Chaudhuri R.R."/>
            <person name="La Ragione R."/>
            <person name="Hildebrand F."/>
            <person name="Pallen M.J."/>
        </authorList>
    </citation>
    <scope>NUCLEOTIDE SEQUENCE</scope>
    <source>
        <strain evidence="5">ChiBcec2-3848</strain>
    </source>
</reference>
<dbReference type="PANTHER" id="PTHR43280">
    <property type="entry name" value="ARAC-FAMILY TRANSCRIPTIONAL REGULATOR"/>
    <property type="match status" value="1"/>
</dbReference>
<evidence type="ECO:0000256" key="1">
    <source>
        <dbReference type="ARBA" id="ARBA00023015"/>
    </source>
</evidence>
<dbReference type="InterPro" id="IPR003313">
    <property type="entry name" value="AraC-bd"/>
</dbReference>
<dbReference type="PROSITE" id="PS01124">
    <property type="entry name" value="HTH_ARAC_FAMILY_2"/>
    <property type="match status" value="1"/>
</dbReference>
<keyword evidence="2" id="KW-0238">DNA-binding</keyword>
<keyword evidence="3" id="KW-0804">Transcription</keyword>
<evidence type="ECO:0000313" key="5">
    <source>
        <dbReference type="EMBL" id="HJC63451.1"/>
    </source>
</evidence>
<gene>
    <name evidence="5" type="ORF">H9753_07525</name>
</gene>
<dbReference type="PROSITE" id="PS00041">
    <property type="entry name" value="HTH_ARAC_FAMILY_1"/>
    <property type="match status" value="1"/>
</dbReference>
<accession>A0A9D2PN02</accession>
<dbReference type="Pfam" id="PF02311">
    <property type="entry name" value="AraC_binding"/>
    <property type="match status" value="1"/>
</dbReference>
<dbReference type="GO" id="GO:0043565">
    <property type="term" value="F:sequence-specific DNA binding"/>
    <property type="evidence" value="ECO:0007669"/>
    <property type="project" value="InterPro"/>
</dbReference>
<evidence type="ECO:0000259" key="4">
    <source>
        <dbReference type="PROSITE" id="PS01124"/>
    </source>
</evidence>
<dbReference type="SUPFAM" id="SSF51215">
    <property type="entry name" value="Regulatory protein AraC"/>
    <property type="match status" value="1"/>
</dbReference>
<keyword evidence="1" id="KW-0805">Transcription regulation</keyword>
<dbReference type="EMBL" id="DWVZ01000099">
    <property type="protein sequence ID" value="HJC63451.1"/>
    <property type="molecule type" value="Genomic_DNA"/>
</dbReference>
<reference evidence="5" key="2">
    <citation type="submission" date="2021-04" db="EMBL/GenBank/DDBJ databases">
        <authorList>
            <person name="Gilroy R."/>
        </authorList>
    </citation>
    <scope>NUCLEOTIDE SEQUENCE</scope>
    <source>
        <strain evidence="5">ChiBcec2-3848</strain>
    </source>
</reference>
<dbReference type="InterPro" id="IPR018062">
    <property type="entry name" value="HTH_AraC-typ_CS"/>
</dbReference>
<evidence type="ECO:0000313" key="6">
    <source>
        <dbReference type="Proteomes" id="UP000823886"/>
    </source>
</evidence>
<dbReference type="InterPro" id="IPR018060">
    <property type="entry name" value="HTH_AraC"/>
</dbReference>
<dbReference type="InterPro" id="IPR020449">
    <property type="entry name" value="Tscrpt_reg_AraC-type_HTH"/>
</dbReference>
<dbReference type="SMART" id="SM00342">
    <property type="entry name" value="HTH_ARAC"/>
    <property type="match status" value="1"/>
</dbReference>
<dbReference type="InterPro" id="IPR037923">
    <property type="entry name" value="HTH-like"/>
</dbReference>
<dbReference type="Pfam" id="PF12833">
    <property type="entry name" value="HTH_18"/>
    <property type="match status" value="1"/>
</dbReference>
<protein>
    <submittedName>
        <fullName evidence="5">AraC family transcriptional regulator</fullName>
    </submittedName>
</protein>
<evidence type="ECO:0000256" key="3">
    <source>
        <dbReference type="ARBA" id="ARBA00023163"/>
    </source>
</evidence>
<dbReference type="Proteomes" id="UP000823886">
    <property type="component" value="Unassembled WGS sequence"/>
</dbReference>
<dbReference type="Gene3D" id="2.60.120.280">
    <property type="entry name" value="Regulatory protein AraC"/>
    <property type="match status" value="1"/>
</dbReference>
<dbReference type="CDD" id="cd06986">
    <property type="entry name" value="cupin_MmsR-like_N"/>
    <property type="match status" value="1"/>
</dbReference>
<proteinExistence type="predicted"/>
<name>A0A9D2PN02_9FIRM</name>
<dbReference type="Gene3D" id="1.10.10.60">
    <property type="entry name" value="Homeodomain-like"/>
    <property type="match status" value="2"/>
</dbReference>
<sequence length="270" mass="31088">MNINQNPHTNQSPLSVYFCGHECCEPNHSFGPAVRPHYLLHVVLSGKGIYQKDGITYRLKKGSAFLIPPMESTFYKADAENPWTYAWVGFDGKNCRDILTRTCFSNSFVYQVDDPTAEETLISHMKQLLTVFQDSAQNPLLPLGHLLLLFSCMKQPEENRGKDPTHQYLAKAQEYIEKNYTYHIRISDVADYVGIDRTYLYKIFMEKEGISPKEYLLKHRLRIAAQMLCSSQFTVTEIAFSCGFKDAPAFCNYFKKNIGYTPSQFRKLNL</sequence>